<accession>A0A0A0KZA7</accession>
<keyword evidence="2" id="KW-1185">Reference proteome</keyword>
<dbReference type="Gramene" id="KGN54990">
    <property type="protein sequence ID" value="KGN54990"/>
    <property type="gene ID" value="Csa_4G618550"/>
</dbReference>
<reference evidence="1 2" key="4">
    <citation type="journal article" date="2011" name="BMC Genomics">
        <title>RNA-Seq improves annotation of protein-coding genes in the cucumber genome.</title>
        <authorList>
            <person name="Li Z."/>
            <person name="Zhang Z."/>
            <person name="Yan P."/>
            <person name="Huang S."/>
            <person name="Fei Z."/>
            <person name="Lin K."/>
        </authorList>
    </citation>
    <scope>NUCLEOTIDE SEQUENCE [LARGE SCALE GENOMIC DNA]</scope>
    <source>
        <strain evidence="2">cv. 9930</strain>
    </source>
</reference>
<reference evidence="1 2" key="3">
    <citation type="journal article" date="2010" name="BMC Genomics">
        <title>Transcriptome sequencing and comparative analysis of cucumber flowers with different sex types.</title>
        <authorList>
            <person name="Guo S."/>
            <person name="Zheng Y."/>
            <person name="Joung J.G."/>
            <person name="Liu S."/>
            <person name="Zhang Z."/>
            <person name="Crasta O.R."/>
            <person name="Sobral B.W."/>
            <person name="Xu Y."/>
            <person name="Huang S."/>
            <person name="Fei Z."/>
        </authorList>
    </citation>
    <scope>NUCLEOTIDE SEQUENCE [LARGE SCALE GENOMIC DNA]</scope>
    <source>
        <strain evidence="2">cv. 9930</strain>
    </source>
</reference>
<dbReference type="SUPFAM" id="SSF53756">
    <property type="entry name" value="UDP-Glycosyltransferase/glycogen phosphorylase"/>
    <property type="match status" value="1"/>
</dbReference>
<evidence type="ECO:0000313" key="2">
    <source>
        <dbReference type="Proteomes" id="UP000029981"/>
    </source>
</evidence>
<reference evidence="1 2" key="2">
    <citation type="journal article" date="2009" name="PLoS ONE">
        <title>An integrated genetic and cytogenetic map of the cucumber genome.</title>
        <authorList>
            <person name="Ren Y."/>
            <person name="Zhang Z."/>
            <person name="Liu J."/>
            <person name="Staub J.E."/>
            <person name="Han Y."/>
            <person name="Cheng Z."/>
            <person name="Li X."/>
            <person name="Lu J."/>
            <person name="Miao H."/>
            <person name="Kang H."/>
            <person name="Xie B."/>
            <person name="Gu X."/>
            <person name="Wang X."/>
            <person name="Du Y."/>
            <person name="Jin W."/>
            <person name="Huang S."/>
        </authorList>
    </citation>
    <scope>NUCLEOTIDE SEQUENCE [LARGE SCALE GENOMIC DNA]</scope>
    <source>
        <strain evidence="2">cv. 9930</strain>
    </source>
</reference>
<dbReference type="AlphaFoldDB" id="A0A0A0KZA7"/>
<name>A0A0A0KZA7_CUCSA</name>
<sequence length="96" mass="10953">MKKFELVFIPMPGSGHIISMVEMANILLARDHRLAVTMIAIKLYPWISKLMNISNHFLHSLVIPATETIHPYTIYCSSCITCYTKQWEPFLPGNSS</sequence>
<evidence type="ECO:0000313" key="1">
    <source>
        <dbReference type="EMBL" id="KGN54990.1"/>
    </source>
</evidence>
<dbReference type="EMBL" id="CM002925">
    <property type="protein sequence ID" value="KGN54990.1"/>
    <property type="molecule type" value="Genomic_DNA"/>
</dbReference>
<gene>
    <name evidence="1" type="ORF">Csa_4G618550</name>
</gene>
<dbReference type="Gene3D" id="3.40.50.2000">
    <property type="entry name" value="Glycogen Phosphorylase B"/>
    <property type="match status" value="1"/>
</dbReference>
<protein>
    <submittedName>
        <fullName evidence="1">Uncharacterized protein</fullName>
    </submittedName>
</protein>
<proteinExistence type="predicted"/>
<organism evidence="1 2">
    <name type="scientific">Cucumis sativus</name>
    <name type="common">Cucumber</name>
    <dbReference type="NCBI Taxonomy" id="3659"/>
    <lineage>
        <taxon>Eukaryota</taxon>
        <taxon>Viridiplantae</taxon>
        <taxon>Streptophyta</taxon>
        <taxon>Embryophyta</taxon>
        <taxon>Tracheophyta</taxon>
        <taxon>Spermatophyta</taxon>
        <taxon>Magnoliopsida</taxon>
        <taxon>eudicotyledons</taxon>
        <taxon>Gunneridae</taxon>
        <taxon>Pentapetalae</taxon>
        <taxon>rosids</taxon>
        <taxon>fabids</taxon>
        <taxon>Cucurbitales</taxon>
        <taxon>Cucurbitaceae</taxon>
        <taxon>Benincaseae</taxon>
        <taxon>Cucumis</taxon>
    </lineage>
</organism>
<reference evidence="1 2" key="1">
    <citation type="journal article" date="2009" name="Nat. Genet.">
        <title>The genome of the cucumber, Cucumis sativus L.</title>
        <authorList>
            <person name="Huang S."/>
            <person name="Li R."/>
            <person name="Zhang Z."/>
            <person name="Li L."/>
            <person name="Gu X."/>
            <person name="Fan W."/>
            <person name="Lucas W.J."/>
            <person name="Wang X."/>
            <person name="Xie B."/>
            <person name="Ni P."/>
            <person name="Ren Y."/>
            <person name="Zhu H."/>
            <person name="Li J."/>
            <person name="Lin K."/>
            <person name="Jin W."/>
            <person name="Fei Z."/>
            <person name="Li G."/>
            <person name="Staub J."/>
            <person name="Kilian A."/>
            <person name="van der Vossen E.A."/>
            <person name="Wu Y."/>
            <person name="Guo J."/>
            <person name="He J."/>
            <person name="Jia Z."/>
            <person name="Ren Y."/>
            <person name="Tian G."/>
            <person name="Lu Y."/>
            <person name="Ruan J."/>
            <person name="Qian W."/>
            <person name="Wang M."/>
            <person name="Huang Q."/>
            <person name="Li B."/>
            <person name="Xuan Z."/>
            <person name="Cao J."/>
            <person name="Asan"/>
            <person name="Wu Z."/>
            <person name="Zhang J."/>
            <person name="Cai Q."/>
            <person name="Bai Y."/>
            <person name="Zhao B."/>
            <person name="Han Y."/>
            <person name="Li Y."/>
            <person name="Li X."/>
            <person name="Wang S."/>
            <person name="Shi Q."/>
            <person name="Liu S."/>
            <person name="Cho W.K."/>
            <person name="Kim J.Y."/>
            <person name="Xu Y."/>
            <person name="Heller-Uszynska K."/>
            <person name="Miao H."/>
            <person name="Cheng Z."/>
            <person name="Zhang S."/>
            <person name="Wu J."/>
            <person name="Yang Y."/>
            <person name="Kang H."/>
            <person name="Li M."/>
            <person name="Liang H."/>
            <person name="Ren X."/>
            <person name="Shi Z."/>
            <person name="Wen M."/>
            <person name="Jian M."/>
            <person name="Yang H."/>
            <person name="Zhang G."/>
            <person name="Yang Z."/>
            <person name="Chen R."/>
            <person name="Liu S."/>
            <person name="Li J."/>
            <person name="Ma L."/>
            <person name="Liu H."/>
            <person name="Zhou Y."/>
            <person name="Zhao J."/>
            <person name="Fang X."/>
            <person name="Li G."/>
            <person name="Fang L."/>
            <person name="Li Y."/>
            <person name="Liu D."/>
            <person name="Zheng H."/>
            <person name="Zhang Y."/>
            <person name="Qin N."/>
            <person name="Li Z."/>
            <person name="Yang G."/>
            <person name="Yang S."/>
            <person name="Bolund L."/>
            <person name="Kristiansen K."/>
            <person name="Zheng H."/>
            <person name="Li S."/>
            <person name="Zhang X."/>
            <person name="Yang H."/>
            <person name="Wang J."/>
            <person name="Sun R."/>
            <person name="Zhang B."/>
            <person name="Jiang S."/>
            <person name="Wang J."/>
            <person name="Du Y."/>
            <person name="Li S."/>
        </authorList>
    </citation>
    <scope>NUCLEOTIDE SEQUENCE [LARGE SCALE GENOMIC DNA]</scope>
    <source>
        <strain evidence="2">cv. 9930</strain>
    </source>
</reference>
<dbReference type="Proteomes" id="UP000029981">
    <property type="component" value="Chromosome 4"/>
</dbReference>